<dbReference type="AlphaFoldDB" id="A0A1V5SUL4"/>
<comment type="caution">
    <text evidence="1">The sequence shown here is derived from an EMBL/GenBank/DDBJ whole genome shotgun (WGS) entry which is preliminary data.</text>
</comment>
<accession>A0A1V5SUL4</accession>
<dbReference type="Gene3D" id="3.30.300.20">
    <property type="match status" value="1"/>
</dbReference>
<organism evidence="1">
    <name type="scientific">Candidatus Atribacter allofermentans</name>
    <dbReference type="NCBI Taxonomy" id="1852833"/>
    <lineage>
        <taxon>Bacteria</taxon>
        <taxon>Pseudomonadati</taxon>
        <taxon>Atribacterota</taxon>
        <taxon>Atribacteria</taxon>
        <taxon>Atribacterales</taxon>
        <taxon>Atribacteraceae</taxon>
        <taxon>Atribacter</taxon>
    </lineage>
</organism>
<sequence length="145" mass="15741">MVTTFKATGHWDGCLRIKSIVRDFSLAYDEPPSLGGEDTAPNPVEAILSSLVGCLGIVACVVANEKKIPFEGIDISVEGDLDPRGFMGQDKNVRPGMQSIRYNIKVKGNLSDTQLKEFLEEIEKRCPVSDTLKNGTSVTGRIGKV</sequence>
<dbReference type="Pfam" id="PF02566">
    <property type="entry name" value="OsmC"/>
    <property type="match status" value="1"/>
</dbReference>
<name>A0A1V5SUL4_9BACT</name>
<evidence type="ECO:0000313" key="1">
    <source>
        <dbReference type="EMBL" id="OQA57891.1"/>
    </source>
</evidence>
<dbReference type="EMBL" id="MWBQ01000085">
    <property type="protein sequence ID" value="OQA57891.1"/>
    <property type="molecule type" value="Genomic_DNA"/>
</dbReference>
<dbReference type="Proteomes" id="UP000485569">
    <property type="component" value="Unassembled WGS sequence"/>
</dbReference>
<protein>
    <submittedName>
        <fullName evidence="1">OsmC-like protein</fullName>
    </submittedName>
</protein>
<dbReference type="SUPFAM" id="SSF82784">
    <property type="entry name" value="OsmC-like"/>
    <property type="match status" value="1"/>
</dbReference>
<dbReference type="InterPro" id="IPR052924">
    <property type="entry name" value="OsmC/Ohr_hydroprdx_reductase"/>
</dbReference>
<dbReference type="InterPro" id="IPR003718">
    <property type="entry name" value="OsmC/Ohr_fam"/>
</dbReference>
<proteinExistence type="predicted"/>
<reference evidence="1" key="1">
    <citation type="submission" date="2017-02" db="EMBL/GenBank/DDBJ databases">
        <title>Delving into the versatile metabolic prowess of the omnipresent phylum Bacteroidetes.</title>
        <authorList>
            <person name="Nobu M.K."/>
            <person name="Mei R."/>
            <person name="Narihiro T."/>
            <person name="Kuroda K."/>
            <person name="Liu W.-T."/>
        </authorList>
    </citation>
    <scope>NUCLEOTIDE SEQUENCE</scope>
    <source>
        <strain evidence="1">ADurb.Bin276</strain>
    </source>
</reference>
<dbReference type="InterPro" id="IPR036102">
    <property type="entry name" value="OsmC/Ohrsf"/>
</dbReference>
<dbReference type="PANTHER" id="PTHR35368:SF1">
    <property type="entry name" value="HYDROPEROXIDE REDUCTASE"/>
    <property type="match status" value="1"/>
</dbReference>
<gene>
    <name evidence="1" type="ORF">BWY41_01216</name>
</gene>
<dbReference type="InterPro" id="IPR015946">
    <property type="entry name" value="KH_dom-like_a/b"/>
</dbReference>
<dbReference type="PANTHER" id="PTHR35368">
    <property type="entry name" value="HYDROPEROXIDE REDUCTASE"/>
    <property type="match status" value="1"/>
</dbReference>